<dbReference type="EMBL" id="CP002583">
    <property type="protein sequence ID" value="ADZ90368.1"/>
    <property type="molecule type" value="Genomic_DNA"/>
</dbReference>
<dbReference type="SMART" id="SM00062">
    <property type="entry name" value="PBPb"/>
    <property type="match status" value="1"/>
</dbReference>
<dbReference type="PANTHER" id="PTHR35936">
    <property type="entry name" value="MEMBRANE-BOUND LYTIC MUREIN TRANSGLYCOSYLASE F"/>
    <property type="match status" value="1"/>
</dbReference>
<name>F2JTF0_MARM1</name>
<dbReference type="STRING" id="717774.Marme_1093"/>
<evidence type="ECO:0000256" key="2">
    <source>
        <dbReference type="ARBA" id="ARBA00022729"/>
    </source>
</evidence>
<dbReference type="InterPro" id="IPR001638">
    <property type="entry name" value="Solute-binding_3/MltF_N"/>
</dbReference>
<dbReference type="Pfam" id="PF00497">
    <property type="entry name" value="SBP_bac_3"/>
    <property type="match status" value="1"/>
</dbReference>
<evidence type="ECO:0000259" key="4">
    <source>
        <dbReference type="SMART" id="SM00062"/>
    </source>
</evidence>
<keyword evidence="2 3" id="KW-0732">Signal</keyword>
<proteinExistence type="inferred from homology"/>
<protein>
    <submittedName>
        <fullName evidence="5">ABC-type transporter, periplasmic subunit family 3</fullName>
    </submittedName>
</protein>
<dbReference type="Gene3D" id="3.40.190.10">
    <property type="entry name" value="Periplasmic binding protein-like II"/>
    <property type="match status" value="2"/>
</dbReference>
<evidence type="ECO:0000256" key="1">
    <source>
        <dbReference type="ARBA" id="ARBA00010333"/>
    </source>
</evidence>
<keyword evidence="6" id="KW-1185">Reference proteome</keyword>
<feature type="domain" description="Solute-binding protein family 3/N-terminal" evidence="4">
    <location>
        <begin position="48"/>
        <end position="270"/>
    </location>
</feature>
<evidence type="ECO:0000313" key="6">
    <source>
        <dbReference type="Proteomes" id="UP000001062"/>
    </source>
</evidence>
<evidence type="ECO:0000313" key="5">
    <source>
        <dbReference type="EMBL" id="ADZ90368.1"/>
    </source>
</evidence>
<reference evidence="5 6" key="1">
    <citation type="journal article" date="2012" name="Stand. Genomic Sci.">
        <title>Complete genome sequence of the melanogenic marine bacterium Marinomonas mediterranea type strain (MMB-1(T)).</title>
        <authorList>
            <person name="Lucas-Elio P."/>
            <person name="Goodwin L."/>
            <person name="Woyke T."/>
            <person name="Pitluck S."/>
            <person name="Nolan M."/>
            <person name="Kyrpides N.C."/>
            <person name="Detter J.C."/>
            <person name="Copeland A."/>
            <person name="Teshima H."/>
            <person name="Bruce D."/>
            <person name="Detter C."/>
            <person name="Tapia R."/>
            <person name="Han S."/>
            <person name="Land M.L."/>
            <person name="Ivanova N."/>
            <person name="Mikhailova N."/>
            <person name="Johnston A.W."/>
            <person name="Sanchez-Amat A."/>
        </authorList>
    </citation>
    <scope>NUCLEOTIDE SEQUENCE [LARGE SCALE GENOMIC DNA]</scope>
    <source>
        <strain evidence="6">ATCC 700492 / JCM 21426 / NBRC 103028 / MMB-1</strain>
    </source>
</reference>
<sequence length="290" mass="32458" precursor="true">MWSSFCNQGQKILNMRLLAFFLSVICASFTSLATASSTDSEETVSCTSLTATGNSEYPPFLWRESGHNNKLLGANVIILEEIGRRTKLNIEVVHVGPWSRAQSEVKAGRVDLMAGAFYTNERSEYMDYFSPTMLHTTSVVWQNVNQKFEYNKKEDLVGHWGVTVINNSFGQSFDAFARENLNILSVASLSQAIKMLEAGRVDYALYEQNPGQAYATMMKVQDRITARQPAISSEGLFLTISKKSECNTFEIRQKIALALRNMKREGFNDKALARGLANWADKAEVATSEK</sequence>
<dbReference type="HOGENOM" id="CLU_064076_0_1_6"/>
<feature type="chain" id="PRO_5003279238" evidence="3">
    <location>
        <begin position="34"/>
        <end position="290"/>
    </location>
</feature>
<accession>F2JTF0</accession>
<dbReference type="eggNOG" id="COG0834">
    <property type="taxonomic scope" value="Bacteria"/>
</dbReference>
<gene>
    <name evidence="5" type="ordered locus">Marme_1093</name>
</gene>
<organism evidence="5 6">
    <name type="scientific">Marinomonas mediterranea (strain ATCC 700492 / JCM 21426 / NBRC 103028 / MMB-1)</name>
    <dbReference type="NCBI Taxonomy" id="717774"/>
    <lineage>
        <taxon>Bacteria</taxon>
        <taxon>Pseudomonadati</taxon>
        <taxon>Pseudomonadota</taxon>
        <taxon>Gammaproteobacteria</taxon>
        <taxon>Oceanospirillales</taxon>
        <taxon>Oceanospirillaceae</taxon>
        <taxon>Marinomonas</taxon>
    </lineage>
</organism>
<evidence type="ECO:0000256" key="3">
    <source>
        <dbReference type="SAM" id="SignalP"/>
    </source>
</evidence>
<dbReference type="AlphaFoldDB" id="F2JTF0"/>
<dbReference type="Proteomes" id="UP000001062">
    <property type="component" value="Chromosome"/>
</dbReference>
<dbReference type="PATRIC" id="fig|717774.3.peg.1134"/>
<feature type="signal peptide" evidence="3">
    <location>
        <begin position="1"/>
        <end position="33"/>
    </location>
</feature>
<comment type="similarity">
    <text evidence="1">Belongs to the bacterial solute-binding protein 3 family.</text>
</comment>
<dbReference type="PANTHER" id="PTHR35936:SF6">
    <property type="entry name" value="AMINO ACID ABC TRANSPORTER SUBSTRATE-BINDING PAAT FAMILY PROTEIN"/>
    <property type="match status" value="1"/>
</dbReference>
<dbReference type="SUPFAM" id="SSF53850">
    <property type="entry name" value="Periplasmic binding protein-like II"/>
    <property type="match status" value="1"/>
</dbReference>
<dbReference type="KEGG" id="mme:Marme_1093"/>